<comment type="catalytic activity">
    <reaction evidence="6 8">
        <text>(2S)-2-hydroxy-3-oxobutyl phosphate + 5-amino-6-(D-ribitylamino)uracil = 6,7-dimethyl-8-(1-D-ribityl)lumazine + phosphate + 2 H2O + H(+)</text>
        <dbReference type="Rhea" id="RHEA:26152"/>
        <dbReference type="ChEBI" id="CHEBI:15377"/>
        <dbReference type="ChEBI" id="CHEBI:15378"/>
        <dbReference type="ChEBI" id="CHEBI:15934"/>
        <dbReference type="ChEBI" id="CHEBI:43474"/>
        <dbReference type="ChEBI" id="CHEBI:58201"/>
        <dbReference type="ChEBI" id="CHEBI:58830"/>
        <dbReference type="EC" id="2.5.1.78"/>
    </reaction>
</comment>
<dbReference type="HOGENOM" id="CLU_089358_1_1_11"/>
<keyword evidence="5 8" id="KW-0808">Transferase</keyword>
<dbReference type="KEGG" id="rrd:RradSPS_1373"/>
<feature type="binding site" evidence="8">
    <location>
        <position position="119"/>
    </location>
    <ligand>
        <name>5-amino-6-(D-ribitylamino)uracil</name>
        <dbReference type="ChEBI" id="CHEBI:15934"/>
    </ligand>
</feature>
<dbReference type="CDD" id="cd09209">
    <property type="entry name" value="Lumazine_synthase-I"/>
    <property type="match status" value="1"/>
</dbReference>
<reference evidence="9 11" key="1">
    <citation type="submission" date="2014-03" db="EMBL/GenBank/DDBJ databases">
        <title>Complete genome sequence of the Radio-Resistant Rubrobacter radiotolerans RSPS-4.</title>
        <authorList>
            <person name="Egas C.C."/>
            <person name="Barroso C.C."/>
            <person name="Froufe H.J.C."/>
            <person name="Pacheco J.J."/>
            <person name="Albuquerque L.L."/>
            <person name="da Costa M.M.S."/>
        </authorList>
    </citation>
    <scope>NUCLEOTIDE SEQUENCE [LARGE SCALE GENOMIC DNA]</scope>
    <source>
        <strain evidence="9 11">RSPS-4</strain>
    </source>
</reference>
<feature type="binding site" evidence="8">
    <location>
        <position position="28"/>
    </location>
    <ligand>
        <name>5-amino-6-(D-ribitylamino)uracil</name>
        <dbReference type="ChEBI" id="CHEBI:15934"/>
    </ligand>
</feature>
<dbReference type="GO" id="GO:0009231">
    <property type="term" value="P:riboflavin biosynthetic process"/>
    <property type="evidence" value="ECO:0007669"/>
    <property type="project" value="UniProtKB-UniRule"/>
</dbReference>
<dbReference type="InterPro" id="IPR002180">
    <property type="entry name" value="LS/RS"/>
</dbReference>
<evidence type="ECO:0000313" key="11">
    <source>
        <dbReference type="Proteomes" id="UP000025229"/>
    </source>
</evidence>
<evidence type="ECO:0000256" key="2">
    <source>
        <dbReference type="ARBA" id="ARBA00007424"/>
    </source>
</evidence>
<comment type="pathway">
    <text evidence="1 8">Cofactor biosynthesis; riboflavin biosynthesis; riboflavin from 2-hydroxy-3-oxobutyl phosphate and 5-amino-6-(D-ribitylamino)uracil: step 1/2.</text>
</comment>
<dbReference type="eggNOG" id="COG0054">
    <property type="taxonomic scope" value="Bacteria"/>
</dbReference>
<dbReference type="NCBIfam" id="TIGR00114">
    <property type="entry name" value="lumazine-synth"/>
    <property type="match status" value="1"/>
</dbReference>
<dbReference type="PATRIC" id="fig|42256.3.peg.1390"/>
<feature type="active site" description="Proton donor" evidence="8">
    <location>
        <position position="94"/>
    </location>
</feature>
<evidence type="ECO:0000256" key="4">
    <source>
        <dbReference type="ARBA" id="ARBA00022619"/>
    </source>
</evidence>
<gene>
    <name evidence="8 10" type="primary">ribH</name>
    <name evidence="9" type="ORF">RradSPS_1373</name>
    <name evidence="10" type="ORF">SIL72_08480</name>
</gene>
<dbReference type="OrthoDB" id="9809709at2"/>
<dbReference type="InterPro" id="IPR034964">
    <property type="entry name" value="LS"/>
</dbReference>
<protein>
    <recommendedName>
        <fullName evidence="7 8">6,7-dimethyl-8-ribityllumazine synthase</fullName>
        <shortName evidence="8">DMRL synthase</shortName>
        <shortName evidence="8">LS</shortName>
        <shortName evidence="8">Lumazine synthase</shortName>
        <ecNumber evidence="3 8">2.5.1.78</ecNumber>
    </recommendedName>
</protein>
<dbReference type="RefSeq" id="WP_051589489.1">
    <property type="nucleotide sequence ID" value="NZ_CP007514.1"/>
</dbReference>
<dbReference type="FunFam" id="3.40.50.960:FF:000001">
    <property type="entry name" value="6,7-dimethyl-8-ribityllumazine synthase"/>
    <property type="match status" value="1"/>
</dbReference>
<dbReference type="HAMAP" id="MF_00178">
    <property type="entry name" value="Lumazine_synth"/>
    <property type="match status" value="1"/>
</dbReference>
<evidence type="ECO:0000256" key="6">
    <source>
        <dbReference type="ARBA" id="ARBA00048785"/>
    </source>
</evidence>
<dbReference type="GO" id="GO:0000906">
    <property type="term" value="F:6,7-dimethyl-8-ribityllumazine synthase activity"/>
    <property type="evidence" value="ECO:0007669"/>
    <property type="project" value="UniProtKB-UniRule"/>
</dbReference>
<feature type="binding site" evidence="8">
    <location>
        <begin position="62"/>
        <end position="64"/>
    </location>
    <ligand>
        <name>5-amino-6-(D-ribitylamino)uracil</name>
        <dbReference type="ChEBI" id="CHEBI:15934"/>
    </ligand>
</feature>
<keyword evidence="4 8" id="KW-0686">Riboflavin biosynthesis</keyword>
<evidence type="ECO:0000256" key="1">
    <source>
        <dbReference type="ARBA" id="ARBA00004917"/>
    </source>
</evidence>
<comment type="function">
    <text evidence="8">Catalyzes the formation of 6,7-dimethyl-8-ribityllumazine by condensation of 5-amino-6-(D-ribitylamino)uracil with 3,4-dihydroxy-2-butanone 4-phosphate. This is the penultimate step in the biosynthesis of riboflavin.</text>
</comment>
<evidence type="ECO:0000313" key="10">
    <source>
        <dbReference type="EMBL" id="MDX5894063.1"/>
    </source>
</evidence>
<dbReference type="SUPFAM" id="SSF52121">
    <property type="entry name" value="Lumazine synthase"/>
    <property type="match status" value="1"/>
</dbReference>
<dbReference type="EMBL" id="CP007514">
    <property type="protein sequence ID" value="AHY46656.1"/>
    <property type="molecule type" value="Genomic_DNA"/>
</dbReference>
<evidence type="ECO:0000256" key="8">
    <source>
        <dbReference type="HAMAP-Rule" id="MF_00178"/>
    </source>
</evidence>
<dbReference type="Pfam" id="PF00885">
    <property type="entry name" value="DMRL_synthase"/>
    <property type="match status" value="1"/>
</dbReference>
<dbReference type="GO" id="GO:0005829">
    <property type="term" value="C:cytosol"/>
    <property type="evidence" value="ECO:0007669"/>
    <property type="project" value="TreeGrafter"/>
</dbReference>
<organism evidence="9 11">
    <name type="scientific">Rubrobacter radiotolerans</name>
    <name type="common">Arthrobacter radiotolerans</name>
    <dbReference type="NCBI Taxonomy" id="42256"/>
    <lineage>
        <taxon>Bacteria</taxon>
        <taxon>Bacillati</taxon>
        <taxon>Actinomycetota</taxon>
        <taxon>Rubrobacteria</taxon>
        <taxon>Rubrobacterales</taxon>
        <taxon>Rubrobacteraceae</taxon>
        <taxon>Rubrobacter</taxon>
    </lineage>
</organism>
<feature type="binding site" evidence="8">
    <location>
        <position position="133"/>
    </location>
    <ligand>
        <name>(2S)-2-hydroxy-3-oxobutyl phosphate</name>
        <dbReference type="ChEBI" id="CHEBI:58830"/>
    </ligand>
</feature>
<dbReference type="PANTHER" id="PTHR21058">
    <property type="entry name" value="6,7-DIMETHYL-8-RIBITYLLUMAZINE SYNTHASE DMRL SYNTHASE LUMAZINE SYNTHASE"/>
    <property type="match status" value="1"/>
</dbReference>
<accession>A0A023X3A3</accession>
<dbReference type="Proteomes" id="UP000025229">
    <property type="component" value="Chromosome"/>
</dbReference>
<dbReference type="InterPro" id="IPR036467">
    <property type="entry name" value="LS/RS_sf"/>
</dbReference>
<feature type="binding site" evidence="8">
    <location>
        <begin position="86"/>
        <end position="88"/>
    </location>
    <ligand>
        <name>5-amino-6-(D-ribitylamino)uracil</name>
        <dbReference type="ChEBI" id="CHEBI:15934"/>
    </ligand>
</feature>
<dbReference type="AlphaFoldDB" id="A0A023X3A3"/>
<sequence length="172" mass="18018">MERAARVTHLEGNLSAVGLRFGVVAARFNDFIVKPLLEGVLEAIDRHGGDLSSVEVAWVPGSHELPLAASRMARTGKFDAVVCVGTVIRGSTAHFDYVAGGAASGIVKASLDTDVPVIFGVITTENIEQAIERAGTKLGNKGFEAGAAAIEMANLMARIGAKSENEGSRSRR</sequence>
<comment type="similarity">
    <text evidence="2 8">Belongs to the DMRL synthase family.</text>
</comment>
<evidence type="ECO:0000313" key="9">
    <source>
        <dbReference type="EMBL" id="AHY46656.1"/>
    </source>
</evidence>
<dbReference type="UniPathway" id="UPA00275">
    <property type="reaction ID" value="UER00404"/>
</dbReference>
<name>A0A023X3A3_RUBRA</name>
<keyword evidence="11" id="KW-1185">Reference proteome</keyword>
<evidence type="ECO:0000256" key="7">
    <source>
        <dbReference type="ARBA" id="ARBA00072606"/>
    </source>
</evidence>
<dbReference type="EC" id="2.5.1.78" evidence="3 8"/>
<evidence type="ECO:0000256" key="3">
    <source>
        <dbReference type="ARBA" id="ARBA00012664"/>
    </source>
</evidence>
<dbReference type="GO" id="GO:0009349">
    <property type="term" value="C:riboflavin synthase complex"/>
    <property type="evidence" value="ECO:0007669"/>
    <property type="project" value="UniProtKB-UniRule"/>
</dbReference>
<feature type="binding site" evidence="8">
    <location>
        <begin position="91"/>
        <end position="92"/>
    </location>
    <ligand>
        <name>(2S)-2-hydroxy-3-oxobutyl phosphate</name>
        <dbReference type="ChEBI" id="CHEBI:58830"/>
    </ligand>
</feature>
<dbReference type="EMBL" id="JAWXXX010000001">
    <property type="protein sequence ID" value="MDX5894063.1"/>
    <property type="molecule type" value="Genomic_DNA"/>
</dbReference>
<proteinExistence type="inferred from homology"/>
<dbReference type="Gene3D" id="3.40.50.960">
    <property type="entry name" value="Lumazine/riboflavin synthase"/>
    <property type="match status" value="1"/>
</dbReference>
<dbReference type="PANTHER" id="PTHR21058:SF0">
    <property type="entry name" value="6,7-DIMETHYL-8-RIBITYLLUMAZINE SYNTHASE"/>
    <property type="match status" value="1"/>
</dbReference>
<evidence type="ECO:0000256" key="5">
    <source>
        <dbReference type="ARBA" id="ARBA00022679"/>
    </source>
</evidence>
<dbReference type="STRING" id="42256.RradSPS_1373"/>
<dbReference type="Proteomes" id="UP001281130">
    <property type="component" value="Unassembled WGS sequence"/>
</dbReference>
<reference evidence="10" key="2">
    <citation type="submission" date="2023-11" db="EMBL/GenBank/DDBJ databases">
        <title>MicrobeMod: A computational toolkit for identifying prokaryotic methylation and restriction-modification with nanopore sequencing.</title>
        <authorList>
            <person name="Crits-Christoph A."/>
            <person name="Kang S.C."/>
            <person name="Lee H."/>
            <person name="Ostrov N."/>
        </authorList>
    </citation>
    <scope>NUCLEOTIDE SEQUENCE</scope>
    <source>
        <strain evidence="10">ATCC 51242</strain>
    </source>
</reference>